<gene>
    <name evidence="9" type="ORF">GCM10025867_11030</name>
</gene>
<dbReference type="PANTHER" id="PTHR43227">
    <property type="entry name" value="BLL4140 PROTEIN"/>
    <property type="match status" value="1"/>
</dbReference>
<proteinExistence type="inferred from homology"/>
<dbReference type="InterPro" id="IPR035906">
    <property type="entry name" value="MetI-like_sf"/>
</dbReference>
<evidence type="ECO:0000256" key="5">
    <source>
        <dbReference type="ARBA" id="ARBA00022989"/>
    </source>
</evidence>
<evidence type="ECO:0000256" key="7">
    <source>
        <dbReference type="RuleBase" id="RU363032"/>
    </source>
</evidence>
<keyword evidence="3" id="KW-1003">Cell membrane</keyword>
<evidence type="ECO:0000256" key="4">
    <source>
        <dbReference type="ARBA" id="ARBA00022692"/>
    </source>
</evidence>
<keyword evidence="2 7" id="KW-0813">Transport</keyword>
<comment type="subcellular location">
    <subcellularLocation>
        <location evidence="1 7">Cell membrane</location>
        <topology evidence="1 7">Multi-pass membrane protein</topology>
    </subcellularLocation>
</comment>
<dbReference type="SUPFAM" id="SSF161098">
    <property type="entry name" value="MetI-like"/>
    <property type="match status" value="1"/>
</dbReference>
<evidence type="ECO:0000313" key="10">
    <source>
        <dbReference type="Proteomes" id="UP001321486"/>
    </source>
</evidence>
<comment type="similarity">
    <text evidence="7">Belongs to the binding-protein-dependent transport system permease family.</text>
</comment>
<evidence type="ECO:0000259" key="8">
    <source>
        <dbReference type="PROSITE" id="PS50928"/>
    </source>
</evidence>
<accession>A0ABM8GKE9</accession>
<dbReference type="InterPro" id="IPR000515">
    <property type="entry name" value="MetI-like"/>
</dbReference>
<dbReference type="EMBL" id="AP027732">
    <property type="protein sequence ID" value="BDZ48862.1"/>
    <property type="molecule type" value="Genomic_DNA"/>
</dbReference>
<name>A0ABM8GKE9_9MICO</name>
<dbReference type="Proteomes" id="UP001321486">
    <property type="component" value="Chromosome"/>
</dbReference>
<protein>
    <submittedName>
        <fullName evidence="9">ABC transporter permease</fullName>
    </submittedName>
</protein>
<feature type="transmembrane region" description="Helical" evidence="7">
    <location>
        <begin position="137"/>
        <end position="162"/>
    </location>
</feature>
<dbReference type="CDD" id="cd06261">
    <property type="entry name" value="TM_PBP2"/>
    <property type="match status" value="1"/>
</dbReference>
<keyword evidence="10" id="KW-1185">Reference proteome</keyword>
<feature type="transmembrane region" description="Helical" evidence="7">
    <location>
        <begin position="183"/>
        <end position="202"/>
    </location>
</feature>
<evidence type="ECO:0000256" key="2">
    <source>
        <dbReference type="ARBA" id="ARBA00022448"/>
    </source>
</evidence>
<dbReference type="PANTHER" id="PTHR43227:SF7">
    <property type="entry name" value="ARABINOOLIGOSACCHARIDES TRANSPORT SYSTEM PERMEASE PROTEIN ARAP"/>
    <property type="match status" value="1"/>
</dbReference>
<feature type="domain" description="ABC transmembrane type-1" evidence="8">
    <location>
        <begin position="50"/>
        <end position="263"/>
    </location>
</feature>
<keyword evidence="6 7" id="KW-0472">Membrane</keyword>
<evidence type="ECO:0000256" key="6">
    <source>
        <dbReference type="ARBA" id="ARBA00023136"/>
    </source>
</evidence>
<feature type="transmembrane region" description="Helical" evidence="7">
    <location>
        <begin position="87"/>
        <end position="108"/>
    </location>
</feature>
<dbReference type="PROSITE" id="PS50928">
    <property type="entry name" value="ABC_TM1"/>
    <property type="match status" value="1"/>
</dbReference>
<sequence>MLVGLIGIVPLIYAVWEAFTNQGVSALHHNFVGFSNFMAAVFRPSFLDSLVVTGIFVVVCTVVEFVIGYGIAYFLNLQLRGYQLARSVLLIPMLLTPVVIGLVFKFMFTPKIGVVYALLQSVGVHIPWFTDAFWGKVFIVTLDSWLFVPFVMLMLLAGMSGVSKEQLEAASLDGAGWWKKTRYVSLPALAPVIMITLLLRVVDTSRMFDQVYSSTRGGPGTSTLTTSILVYNDTFGSFQFGYGAAEAVTLTLLLSPFYFLYIRLTRI</sequence>
<evidence type="ECO:0000256" key="3">
    <source>
        <dbReference type="ARBA" id="ARBA00022475"/>
    </source>
</evidence>
<dbReference type="Pfam" id="PF00528">
    <property type="entry name" value="BPD_transp_1"/>
    <property type="match status" value="1"/>
</dbReference>
<keyword evidence="5 7" id="KW-1133">Transmembrane helix</keyword>
<evidence type="ECO:0000256" key="1">
    <source>
        <dbReference type="ARBA" id="ARBA00004651"/>
    </source>
</evidence>
<feature type="transmembrane region" description="Helical" evidence="7">
    <location>
        <begin position="240"/>
        <end position="261"/>
    </location>
</feature>
<reference evidence="10" key="1">
    <citation type="journal article" date="2019" name="Int. J. Syst. Evol. Microbiol.">
        <title>The Global Catalogue of Microorganisms (GCM) 10K type strain sequencing project: providing services to taxonomists for standard genome sequencing and annotation.</title>
        <authorList>
            <consortium name="The Broad Institute Genomics Platform"/>
            <consortium name="The Broad Institute Genome Sequencing Center for Infectious Disease"/>
            <person name="Wu L."/>
            <person name="Ma J."/>
        </authorList>
    </citation>
    <scope>NUCLEOTIDE SEQUENCE [LARGE SCALE GENOMIC DNA]</scope>
    <source>
        <strain evidence="10">NBRC 108728</strain>
    </source>
</reference>
<feature type="transmembrane region" description="Helical" evidence="7">
    <location>
        <begin position="50"/>
        <end position="75"/>
    </location>
</feature>
<evidence type="ECO:0000313" key="9">
    <source>
        <dbReference type="EMBL" id="BDZ48862.1"/>
    </source>
</evidence>
<dbReference type="InterPro" id="IPR050809">
    <property type="entry name" value="UgpAE/MalFG_permease"/>
</dbReference>
<keyword evidence="4 7" id="KW-0812">Transmembrane</keyword>
<dbReference type="Gene3D" id="1.10.3720.10">
    <property type="entry name" value="MetI-like"/>
    <property type="match status" value="1"/>
</dbReference>
<dbReference type="RefSeq" id="WP_286345770.1">
    <property type="nucleotide sequence ID" value="NZ_AP027732.1"/>
</dbReference>
<organism evidence="9 10">
    <name type="scientific">Frondihabitans sucicola</name>
    <dbReference type="NCBI Taxonomy" id="1268041"/>
    <lineage>
        <taxon>Bacteria</taxon>
        <taxon>Bacillati</taxon>
        <taxon>Actinomycetota</taxon>
        <taxon>Actinomycetes</taxon>
        <taxon>Micrococcales</taxon>
        <taxon>Microbacteriaceae</taxon>
        <taxon>Frondihabitans</taxon>
    </lineage>
</organism>